<keyword evidence="1" id="KW-1133">Transmembrane helix</keyword>
<keyword evidence="1" id="KW-0812">Transmembrane</keyword>
<dbReference type="GeneID" id="34614902"/>
<evidence type="ECO:0000313" key="3">
    <source>
        <dbReference type="Proteomes" id="UP000184188"/>
    </source>
</evidence>
<keyword evidence="1" id="KW-0472">Membrane</keyword>
<evidence type="ECO:0000256" key="1">
    <source>
        <dbReference type="SAM" id="Phobius"/>
    </source>
</evidence>
<organism evidence="2 3">
    <name type="scientific">Penicilliopsis zonata CBS 506.65</name>
    <dbReference type="NCBI Taxonomy" id="1073090"/>
    <lineage>
        <taxon>Eukaryota</taxon>
        <taxon>Fungi</taxon>
        <taxon>Dikarya</taxon>
        <taxon>Ascomycota</taxon>
        <taxon>Pezizomycotina</taxon>
        <taxon>Eurotiomycetes</taxon>
        <taxon>Eurotiomycetidae</taxon>
        <taxon>Eurotiales</taxon>
        <taxon>Aspergillaceae</taxon>
        <taxon>Penicilliopsis</taxon>
    </lineage>
</organism>
<feature type="transmembrane region" description="Helical" evidence="1">
    <location>
        <begin position="248"/>
        <end position="268"/>
    </location>
</feature>
<dbReference type="VEuPathDB" id="FungiDB:ASPZODRAFT_52168"/>
<evidence type="ECO:0000313" key="2">
    <source>
        <dbReference type="EMBL" id="OJJ50664.1"/>
    </source>
</evidence>
<dbReference type="RefSeq" id="XP_022585174.1">
    <property type="nucleotide sequence ID" value="XM_022728438.1"/>
</dbReference>
<dbReference type="EMBL" id="KV878336">
    <property type="protein sequence ID" value="OJJ50664.1"/>
    <property type="molecule type" value="Genomic_DNA"/>
</dbReference>
<dbReference type="Proteomes" id="UP000184188">
    <property type="component" value="Unassembled WGS sequence"/>
</dbReference>
<dbReference type="OrthoDB" id="5089392at2759"/>
<feature type="non-terminal residue" evidence="2">
    <location>
        <position position="420"/>
    </location>
</feature>
<feature type="transmembrane region" description="Helical" evidence="1">
    <location>
        <begin position="52"/>
        <end position="72"/>
    </location>
</feature>
<dbReference type="STRING" id="1073090.A0A1L9SU62"/>
<dbReference type="AlphaFoldDB" id="A0A1L9SU62"/>
<feature type="transmembrane region" description="Helical" evidence="1">
    <location>
        <begin position="176"/>
        <end position="193"/>
    </location>
</feature>
<accession>A0A1L9SU62</accession>
<reference evidence="3" key="1">
    <citation type="journal article" date="2017" name="Genome Biol.">
        <title>Comparative genomics reveals high biological diversity and specific adaptations in the industrially and medically important fungal genus Aspergillus.</title>
        <authorList>
            <person name="de Vries R.P."/>
            <person name="Riley R."/>
            <person name="Wiebenga A."/>
            <person name="Aguilar-Osorio G."/>
            <person name="Amillis S."/>
            <person name="Uchima C.A."/>
            <person name="Anderluh G."/>
            <person name="Asadollahi M."/>
            <person name="Askin M."/>
            <person name="Barry K."/>
            <person name="Battaglia E."/>
            <person name="Bayram O."/>
            <person name="Benocci T."/>
            <person name="Braus-Stromeyer S.A."/>
            <person name="Caldana C."/>
            <person name="Canovas D."/>
            <person name="Cerqueira G.C."/>
            <person name="Chen F."/>
            <person name="Chen W."/>
            <person name="Choi C."/>
            <person name="Clum A."/>
            <person name="Dos Santos R.A."/>
            <person name="Damasio A.R."/>
            <person name="Diallinas G."/>
            <person name="Emri T."/>
            <person name="Fekete E."/>
            <person name="Flipphi M."/>
            <person name="Freyberg S."/>
            <person name="Gallo A."/>
            <person name="Gournas C."/>
            <person name="Habgood R."/>
            <person name="Hainaut M."/>
            <person name="Harispe M.L."/>
            <person name="Henrissat B."/>
            <person name="Hilden K.S."/>
            <person name="Hope R."/>
            <person name="Hossain A."/>
            <person name="Karabika E."/>
            <person name="Karaffa L."/>
            <person name="Karanyi Z."/>
            <person name="Krasevec N."/>
            <person name="Kuo A."/>
            <person name="Kusch H."/>
            <person name="LaButti K."/>
            <person name="Lagendijk E.L."/>
            <person name="Lapidus A."/>
            <person name="Levasseur A."/>
            <person name="Lindquist E."/>
            <person name="Lipzen A."/>
            <person name="Logrieco A.F."/>
            <person name="MacCabe A."/>
            <person name="Maekelae M.R."/>
            <person name="Malavazi I."/>
            <person name="Melin P."/>
            <person name="Meyer V."/>
            <person name="Mielnichuk N."/>
            <person name="Miskei M."/>
            <person name="Molnar A.P."/>
            <person name="Mule G."/>
            <person name="Ngan C.Y."/>
            <person name="Orejas M."/>
            <person name="Orosz E."/>
            <person name="Ouedraogo J.P."/>
            <person name="Overkamp K.M."/>
            <person name="Park H.-S."/>
            <person name="Perrone G."/>
            <person name="Piumi F."/>
            <person name="Punt P.J."/>
            <person name="Ram A.F."/>
            <person name="Ramon A."/>
            <person name="Rauscher S."/>
            <person name="Record E."/>
            <person name="Riano-Pachon D.M."/>
            <person name="Robert V."/>
            <person name="Roehrig J."/>
            <person name="Ruller R."/>
            <person name="Salamov A."/>
            <person name="Salih N.S."/>
            <person name="Samson R.A."/>
            <person name="Sandor E."/>
            <person name="Sanguinetti M."/>
            <person name="Schuetze T."/>
            <person name="Sepcic K."/>
            <person name="Shelest E."/>
            <person name="Sherlock G."/>
            <person name="Sophianopoulou V."/>
            <person name="Squina F.M."/>
            <person name="Sun H."/>
            <person name="Susca A."/>
            <person name="Todd R.B."/>
            <person name="Tsang A."/>
            <person name="Unkles S.E."/>
            <person name="van de Wiele N."/>
            <person name="van Rossen-Uffink D."/>
            <person name="Oliveira J.V."/>
            <person name="Vesth T.C."/>
            <person name="Visser J."/>
            <person name="Yu J.-H."/>
            <person name="Zhou M."/>
            <person name="Andersen M.R."/>
            <person name="Archer D.B."/>
            <person name="Baker S.E."/>
            <person name="Benoit I."/>
            <person name="Brakhage A.A."/>
            <person name="Braus G.H."/>
            <person name="Fischer R."/>
            <person name="Frisvad J.C."/>
            <person name="Goldman G.H."/>
            <person name="Houbraken J."/>
            <person name="Oakley B."/>
            <person name="Pocsi I."/>
            <person name="Scazzocchio C."/>
            <person name="Seiboth B."/>
            <person name="vanKuyk P.A."/>
            <person name="Wortman J."/>
            <person name="Dyer P.S."/>
            <person name="Grigoriev I.V."/>
        </authorList>
    </citation>
    <scope>NUCLEOTIDE SEQUENCE [LARGE SCALE GENOMIC DNA]</scope>
    <source>
        <strain evidence="3">CBS 506.65</strain>
    </source>
</reference>
<sequence length="420" mass="47263">AQVTLVRRCRRLRLASPQQFRNSLLAGVGYLELANAGDFAANVWNTTPLPRFAVALMAIGGSAALLMSFVAVRDLWLSWRNVQLLRAERSHLQQLLQQQTRQRKRQPSLQVVAELETRIGVNTRELGSEIIDRIAMDILMGSGSILVGVGTIMAIWGADRRIFLTSNLLSGYIGNGLPALFGVVNAGWSAYLWRRFSQHDHACSKDPSVADFRPRLHLRFCRFKWHACINGVNGVVAGAASLVTATHWQGYVVLVLCIVTSILCNYFWRYRLGYDRPLIMTASPLAVSADENQLLTELQAVTQIHQMLVQQRTVSLPLNTTAEPCMSSILRFLVENDLFPGFCEWLAKNPRFPQEAKAKFFPPGEDFITIATEDFLKISEATEQLLLESCRQFLSDAGIEIFTGRERYLLELVGYSIWRD</sequence>
<keyword evidence="3" id="KW-1185">Reference proteome</keyword>
<feature type="non-terminal residue" evidence="2">
    <location>
        <position position="1"/>
    </location>
</feature>
<gene>
    <name evidence="2" type="ORF">ASPZODRAFT_52168</name>
</gene>
<protein>
    <submittedName>
        <fullName evidence="2">Uncharacterized protein</fullName>
    </submittedName>
</protein>
<proteinExistence type="predicted"/>
<name>A0A1L9SU62_9EURO</name>
<feature type="transmembrane region" description="Helical" evidence="1">
    <location>
        <begin position="134"/>
        <end position="156"/>
    </location>
</feature>